<organism evidence="2 3">
    <name type="scientific">Brachionus calyciflorus</name>
    <dbReference type="NCBI Taxonomy" id="104777"/>
    <lineage>
        <taxon>Eukaryota</taxon>
        <taxon>Metazoa</taxon>
        <taxon>Spiralia</taxon>
        <taxon>Gnathifera</taxon>
        <taxon>Rotifera</taxon>
        <taxon>Eurotatoria</taxon>
        <taxon>Monogononta</taxon>
        <taxon>Pseudotrocha</taxon>
        <taxon>Ploima</taxon>
        <taxon>Brachionidae</taxon>
        <taxon>Brachionus</taxon>
    </lineage>
</organism>
<feature type="compositionally biased region" description="Polar residues" evidence="1">
    <location>
        <begin position="212"/>
        <end position="237"/>
    </location>
</feature>
<feature type="compositionally biased region" description="Polar residues" evidence="1">
    <location>
        <begin position="248"/>
        <end position="261"/>
    </location>
</feature>
<feature type="compositionally biased region" description="Basic and acidic residues" evidence="1">
    <location>
        <begin position="202"/>
        <end position="211"/>
    </location>
</feature>
<sequence length="261" mass="29220">MVMVVGNGNVNGYGNVNGIYSQFNETNLSPFPSSSQGLIITSLLPIQTTIPDTVQSQNSSQINLNNITTIIEHLHCKSAKKPPPALDQKRFPTPAHNDTEDYINNQNAIIERAQQELINIDLKDSARKATLIDEEIIKIKSILSNTDLKIDSFIFDKEKEFVDKYKDKVEKNNEIFQNRITNTLNSNDNSNKPSISNSSSKCTDKPKENSNKNDTNCNMAKNLSINESHNANNSNSKRMNKSFDSTDEPNNSNKNQPFALI</sequence>
<dbReference type="EMBL" id="CAJNOC010004195">
    <property type="protein sequence ID" value="CAF1012870.1"/>
    <property type="molecule type" value="Genomic_DNA"/>
</dbReference>
<reference evidence="2" key="1">
    <citation type="submission" date="2021-02" db="EMBL/GenBank/DDBJ databases">
        <authorList>
            <person name="Nowell W R."/>
        </authorList>
    </citation>
    <scope>NUCLEOTIDE SEQUENCE</scope>
    <source>
        <strain evidence="2">Ploen Becks lab</strain>
    </source>
</reference>
<name>A0A814HPI0_9BILA</name>
<evidence type="ECO:0000256" key="1">
    <source>
        <dbReference type="SAM" id="MobiDB-lite"/>
    </source>
</evidence>
<comment type="caution">
    <text evidence="2">The sequence shown here is derived from an EMBL/GenBank/DDBJ whole genome shotgun (WGS) entry which is preliminary data.</text>
</comment>
<evidence type="ECO:0000313" key="2">
    <source>
        <dbReference type="EMBL" id="CAF1012870.1"/>
    </source>
</evidence>
<protein>
    <submittedName>
        <fullName evidence="2">Uncharacterized protein</fullName>
    </submittedName>
</protein>
<evidence type="ECO:0000313" key="3">
    <source>
        <dbReference type="Proteomes" id="UP000663879"/>
    </source>
</evidence>
<dbReference type="AlphaFoldDB" id="A0A814HPI0"/>
<proteinExistence type="predicted"/>
<accession>A0A814HPI0</accession>
<dbReference type="Proteomes" id="UP000663879">
    <property type="component" value="Unassembled WGS sequence"/>
</dbReference>
<feature type="region of interest" description="Disordered" evidence="1">
    <location>
        <begin position="181"/>
        <end position="261"/>
    </location>
</feature>
<gene>
    <name evidence="2" type="ORF">OXX778_LOCUS16981</name>
</gene>
<feature type="compositionally biased region" description="Low complexity" evidence="1">
    <location>
        <begin position="185"/>
        <end position="200"/>
    </location>
</feature>
<keyword evidence="3" id="KW-1185">Reference proteome</keyword>